<dbReference type="Pfam" id="PF13577">
    <property type="entry name" value="SnoaL_4"/>
    <property type="match status" value="1"/>
</dbReference>
<evidence type="ECO:0000313" key="3">
    <source>
        <dbReference type="Proteomes" id="UP001500689"/>
    </source>
</evidence>
<proteinExistence type="predicted"/>
<accession>A0ABP6VYN3</accession>
<comment type="caution">
    <text evidence="2">The sequence shown here is derived from an EMBL/GenBank/DDBJ whole genome shotgun (WGS) entry which is preliminary data.</text>
</comment>
<evidence type="ECO:0000313" key="2">
    <source>
        <dbReference type="EMBL" id="GAA3543039.1"/>
    </source>
</evidence>
<dbReference type="Proteomes" id="UP001500689">
    <property type="component" value="Unassembled WGS sequence"/>
</dbReference>
<feature type="domain" description="SnoaL-like" evidence="1">
    <location>
        <begin position="10"/>
        <end position="127"/>
    </location>
</feature>
<evidence type="ECO:0000259" key="1">
    <source>
        <dbReference type="Pfam" id="PF13577"/>
    </source>
</evidence>
<dbReference type="SUPFAM" id="SSF54427">
    <property type="entry name" value="NTF2-like"/>
    <property type="match status" value="1"/>
</dbReference>
<dbReference type="EMBL" id="BAAAZN010000005">
    <property type="protein sequence ID" value="GAA3543039.1"/>
    <property type="molecule type" value="Genomic_DNA"/>
</dbReference>
<keyword evidence="3" id="KW-1185">Reference proteome</keyword>
<dbReference type="InterPro" id="IPR032710">
    <property type="entry name" value="NTF2-like_dom_sf"/>
</dbReference>
<gene>
    <name evidence="2" type="ORF">GCM10022222_28410</name>
</gene>
<sequence>MSDPNVIAADLVLRSWHNADREAGLGGEEFFTPDGVCEMPARTMTGRAEIAAGYAARQAAGARLSRHLVTNLLIRDTSSDSWEAAYGLVLYAGTGTAPLPLRSPQAVCDVTDRFVRSGTELLIAHRRLEAVFLDEATDSVMLRQPR</sequence>
<name>A0ABP6VYN3_9PSEU</name>
<dbReference type="RefSeq" id="WP_344859625.1">
    <property type="nucleotide sequence ID" value="NZ_BAAAZN010000005.1"/>
</dbReference>
<protein>
    <recommendedName>
        <fullName evidence="1">SnoaL-like domain-containing protein</fullName>
    </recommendedName>
</protein>
<dbReference type="Gene3D" id="3.10.450.50">
    <property type="match status" value="1"/>
</dbReference>
<organism evidence="2 3">
    <name type="scientific">Amycolatopsis ultiminotia</name>
    <dbReference type="NCBI Taxonomy" id="543629"/>
    <lineage>
        <taxon>Bacteria</taxon>
        <taxon>Bacillati</taxon>
        <taxon>Actinomycetota</taxon>
        <taxon>Actinomycetes</taxon>
        <taxon>Pseudonocardiales</taxon>
        <taxon>Pseudonocardiaceae</taxon>
        <taxon>Amycolatopsis</taxon>
    </lineage>
</organism>
<dbReference type="InterPro" id="IPR037401">
    <property type="entry name" value="SnoaL-like"/>
</dbReference>
<reference evidence="3" key="1">
    <citation type="journal article" date="2019" name="Int. J. Syst. Evol. Microbiol.">
        <title>The Global Catalogue of Microorganisms (GCM) 10K type strain sequencing project: providing services to taxonomists for standard genome sequencing and annotation.</title>
        <authorList>
            <consortium name="The Broad Institute Genomics Platform"/>
            <consortium name="The Broad Institute Genome Sequencing Center for Infectious Disease"/>
            <person name="Wu L."/>
            <person name="Ma J."/>
        </authorList>
    </citation>
    <scope>NUCLEOTIDE SEQUENCE [LARGE SCALE GENOMIC DNA]</scope>
    <source>
        <strain evidence="3">JCM 16898</strain>
    </source>
</reference>